<name>A0A7R9HGL7_TIMPO</name>
<protein>
    <submittedName>
        <fullName evidence="1">Uncharacterized protein</fullName>
    </submittedName>
</protein>
<organism evidence="1">
    <name type="scientific">Timema poppense</name>
    <name type="common">Walking stick</name>
    <dbReference type="NCBI Taxonomy" id="170557"/>
    <lineage>
        <taxon>Eukaryota</taxon>
        <taxon>Metazoa</taxon>
        <taxon>Ecdysozoa</taxon>
        <taxon>Arthropoda</taxon>
        <taxon>Hexapoda</taxon>
        <taxon>Insecta</taxon>
        <taxon>Pterygota</taxon>
        <taxon>Neoptera</taxon>
        <taxon>Polyneoptera</taxon>
        <taxon>Phasmatodea</taxon>
        <taxon>Timematodea</taxon>
        <taxon>Timematoidea</taxon>
        <taxon>Timematidae</taxon>
        <taxon>Timema</taxon>
    </lineage>
</organism>
<reference evidence="1" key="1">
    <citation type="submission" date="2020-11" db="EMBL/GenBank/DDBJ databases">
        <authorList>
            <person name="Tran Van P."/>
        </authorList>
    </citation>
    <scope>NUCLEOTIDE SEQUENCE</scope>
</reference>
<evidence type="ECO:0000313" key="1">
    <source>
        <dbReference type="EMBL" id="CAD7420524.1"/>
    </source>
</evidence>
<sequence length="78" mass="9274">MKPFNVRPLTMTWQGHLMPDLCLDFNTPTLYGNRILIRFIYKKLNKSLNKNKAVKPFLYKGSKVVNFIIFFKKTHLNQ</sequence>
<gene>
    <name evidence="1" type="ORF">TPSB3V08_LOCUS13939</name>
</gene>
<proteinExistence type="predicted"/>
<dbReference type="AlphaFoldDB" id="A0A7R9HGL7"/>
<accession>A0A7R9HGL7</accession>
<dbReference type="EMBL" id="OD032694">
    <property type="protein sequence ID" value="CAD7420524.1"/>
    <property type="molecule type" value="Genomic_DNA"/>
</dbReference>